<proteinExistence type="inferred from homology"/>
<feature type="compositionally biased region" description="Basic and acidic residues" evidence="9">
    <location>
        <begin position="486"/>
        <end position="519"/>
    </location>
</feature>
<feature type="region of interest" description="Disordered" evidence="9">
    <location>
        <begin position="838"/>
        <end position="864"/>
    </location>
</feature>
<feature type="compositionally biased region" description="Basic and acidic residues" evidence="9">
    <location>
        <begin position="934"/>
        <end position="956"/>
    </location>
</feature>
<feature type="compositionally biased region" description="Basic and acidic residues" evidence="9">
    <location>
        <begin position="998"/>
        <end position="1010"/>
    </location>
</feature>
<evidence type="ECO:0000256" key="6">
    <source>
        <dbReference type="ARBA" id="ARBA00023067"/>
    </source>
</evidence>
<feature type="compositionally biased region" description="Basic and acidic residues" evidence="9">
    <location>
        <begin position="1061"/>
        <end position="1071"/>
    </location>
</feature>
<keyword evidence="5 8" id="KW-0175">Coiled coil</keyword>
<feature type="compositionally biased region" description="Basic and acidic residues" evidence="9">
    <location>
        <begin position="893"/>
        <end position="926"/>
    </location>
</feature>
<dbReference type="InterPro" id="IPR010935">
    <property type="entry name" value="SMC_hinge"/>
</dbReference>
<evidence type="ECO:0000313" key="12">
    <source>
        <dbReference type="Proteomes" id="UP000028840"/>
    </source>
</evidence>
<dbReference type="EMBL" id="AEYJ02000320">
    <property type="protein sequence ID" value="KFH11088.1"/>
    <property type="molecule type" value="Genomic_DNA"/>
</dbReference>
<keyword evidence="3" id="KW-0547">Nucleotide-binding</keyword>
<sequence>MGRQPDAFSSPSLDSAPQLPEEALTFPSHAAADSLFPPAGQDAREQGPEGDTDLGASGLDRGDSAASAPGSSERPLDSQGNGAPPQAQNANDASLSSSALSSSAPSSSALSSSVLSASSLALALVEKGEEGSRGPQPSDAVPSSLAVPRKRLMIERVVLENFKSYGKKKTIGPFHKRFTAIVGPNGSGKSNVIDAMLFVFGRRAQQIRLKNVVELIHNSAAGGGEPLQSARVTVFFQEIYDPDPDSETYEVIPGSQFVVSREVSRASNSTEYRVNGQRAQQRQVVELLKSKGLDLQNNRFLILQGEVEQIALMKPKATRPEETGLLEYLEELVGSNRLVEPIQKAQEDYEASCQQYQEKANRCRAAGAEVKQLEGPKNEAVKFLHFEKDVQTNALLLAALDGRELSAVYRRKRRELAKLEKQKEEDEEKGAVLAKQFEALGKELDDLWKKDKKLQTQFAEVDGRFNQMVWRDEELRNELFSEAQASEEKTQKVKANEKKREEEQKMVDRSQTEVDEKKSQIPAAEEAYEKAKEDVEAYRESIQDEVRKLAAAHSKAEQHLAPLQTTLDEQMKGIAKLSKEFSLLEKKKLRGEQEYKSLEESLGKLKQLLQDRRAGTEQKTQLLATIRAEKGEAARRREEAQGEVSRLRERLREIQSKAHAIEARRVESKSNSRLMQALQKMKKTGEIKGLHDRLGELGCIDRKYEKAFMAAGGGFCSFLVVEEPQDATVIFQILRQQNLGRVNILALRVLERDLTGFMQRSDAEARAGGFPLPRLIDLISFKKERYRVAFYKAVGDTVVAPDMDEASKIAYSQRRRVVTLDGGLIEVDGRMVGGGVRERSGAGQGIRVSEGPSVETITEEEEDNLPELREEIREKEQRLRSLLRESVSPASRSFEKLEKTKKPDADGHTHLGERLQMKIAEKHSGERNGGNQSRTEKGRRITLEENLEAAEHEPVYGRRKKSEKRAEHSALGEMRKEKWRRQGKMKFGKRERTRRKGERRDDGRLPRQREDEESEESLARLNTQEEETESSLVLLRQDIQAAERQVHEVTERLASQSKESLSSEEKKKMGMLQKEVHATHPWLLGRPNSIAL</sequence>
<name>A0A086QEQ6_TOXGO</name>
<dbReference type="InterPro" id="IPR036277">
    <property type="entry name" value="SMC_hinge_sf"/>
</dbReference>
<protein>
    <submittedName>
        <fullName evidence="11">RecF/RecN/SMC N terminal domain-containing protein</fullName>
    </submittedName>
</protein>
<dbReference type="InterPro" id="IPR003395">
    <property type="entry name" value="RecF/RecN/SMC_N"/>
</dbReference>
<feature type="region of interest" description="Disordered" evidence="9">
    <location>
        <begin position="1"/>
        <end position="103"/>
    </location>
</feature>
<feature type="region of interest" description="Disordered" evidence="9">
    <location>
        <begin position="483"/>
        <end position="523"/>
    </location>
</feature>
<dbReference type="SUPFAM" id="SSF52540">
    <property type="entry name" value="P-loop containing nucleoside triphosphate hydrolases"/>
    <property type="match status" value="1"/>
</dbReference>
<comment type="similarity">
    <text evidence="2">Belongs to the SMC family. SMC4 subfamily.</text>
</comment>
<reference evidence="11 12" key="1">
    <citation type="submission" date="2014-08" db="EMBL/GenBank/DDBJ databases">
        <authorList>
            <person name="Sibley D."/>
            <person name="Venepally P."/>
            <person name="Karamycheva S."/>
            <person name="Hadjithomas M."/>
            <person name="Khan A."/>
            <person name="Brunk B."/>
            <person name="Roos D."/>
            <person name="Caler E."/>
            <person name="Lorenzi H."/>
        </authorList>
    </citation>
    <scope>NUCLEOTIDE SEQUENCE [LARGE SCALE GENOMIC DNA]</scope>
    <source>
        <strain evidence="11 12">VAND</strain>
    </source>
</reference>
<dbReference type="Pfam" id="PF02463">
    <property type="entry name" value="SMC_N"/>
    <property type="match status" value="1"/>
</dbReference>
<feature type="region of interest" description="Disordered" evidence="9">
    <location>
        <begin position="880"/>
        <end position="1031"/>
    </location>
</feature>
<dbReference type="GO" id="GO:0005634">
    <property type="term" value="C:nucleus"/>
    <property type="evidence" value="ECO:0007669"/>
    <property type="project" value="UniProtKB-SubCell"/>
</dbReference>
<evidence type="ECO:0000259" key="10">
    <source>
        <dbReference type="SMART" id="SM00968"/>
    </source>
</evidence>
<dbReference type="GO" id="GO:0005524">
    <property type="term" value="F:ATP binding"/>
    <property type="evidence" value="ECO:0007669"/>
    <property type="project" value="UniProtKB-KW"/>
</dbReference>
<dbReference type="VEuPathDB" id="ToxoDB:TGVAND_231170A"/>
<feature type="domain" description="SMC hinge" evidence="10">
    <location>
        <begin position="688"/>
        <end position="810"/>
    </location>
</feature>
<evidence type="ECO:0000256" key="5">
    <source>
        <dbReference type="ARBA" id="ARBA00023054"/>
    </source>
</evidence>
<dbReference type="SUPFAM" id="SSF75553">
    <property type="entry name" value="Smc hinge domain"/>
    <property type="match status" value="1"/>
</dbReference>
<dbReference type="PANTHER" id="PTHR18937">
    <property type="entry name" value="STRUCTURAL MAINTENANCE OF CHROMOSOMES SMC FAMILY MEMBER"/>
    <property type="match status" value="1"/>
</dbReference>
<evidence type="ECO:0000313" key="11">
    <source>
        <dbReference type="EMBL" id="KFH11088.1"/>
    </source>
</evidence>
<feature type="coiled-coil region" evidence="8">
    <location>
        <begin position="623"/>
        <end position="664"/>
    </location>
</feature>
<feature type="compositionally biased region" description="Low complexity" evidence="9">
    <location>
        <begin position="93"/>
        <end position="103"/>
    </location>
</feature>
<dbReference type="AlphaFoldDB" id="A0A086QEQ6"/>
<evidence type="ECO:0000256" key="2">
    <source>
        <dbReference type="ARBA" id="ARBA00006005"/>
    </source>
</evidence>
<dbReference type="Gene3D" id="3.40.50.300">
    <property type="entry name" value="P-loop containing nucleotide triphosphate hydrolases"/>
    <property type="match status" value="1"/>
</dbReference>
<gene>
    <name evidence="11" type="ORF">TGVAND_231170A</name>
</gene>
<keyword evidence="6" id="KW-0226">DNA condensation</keyword>
<feature type="compositionally biased region" description="Polar residues" evidence="9">
    <location>
        <begin position="78"/>
        <end position="92"/>
    </location>
</feature>
<keyword evidence="7" id="KW-0539">Nucleus</keyword>
<feature type="compositionally biased region" description="Basic and acidic residues" evidence="9">
    <location>
        <begin position="964"/>
        <end position="976"/>
    </location>
</feature>
<feature type="region of interest" description="Disordered" evidence="9">
    <location>
        <begin position="1050"/>
        <end position="1071"/>
    </location>
</feature>
<evidence type="ECO:0000256" key="3">
    <source>
        <dbReference type="ARBA" id="ARBA00022741"/>
    </source>
</evidence>
<dbReference type="Proteomes" id="UP000028840">
    <property type="component" value="Unassembled WGS sequence"/>
</dbReference>
<evidence type="ECO:0000256" key="7">
    <source>
        <dbReference type="ARBA" id="ARBA00023242"/>
    </source>
</evidence>
<dbReference type="SMART" id="SM00968">
    <property type="entry name" value="SMC_hinge"/>
    <property type="match status" value="1"/>
</dbReference>
<evidence type="ECO:0000256" key="4">
    <source>
        <dbReference type="ARBA" id="ARBA00022840"/>
    </source>
</evidence>
<dbReference type="GO" id="GO:0007076">
    <property type="term" value="P:mitotic chromosome condensation"/>
    <property type="evidence" value="ECO:0007669"/>
    <property type="project" value="TreeGrafter"/>
</dbReference>
<dbReference type="GO" id="GO:0016887">
    <property type="term" value="F:ATP hydrolysis activity"/>
    <property type="evidence" value="ECO:0007669"/>
    <property type="project" value="InterPro"/>
</dbReference>
<accession>A0A086QEQ6</accession>
<evidence type="ECO:0000256" key="8">
    <source>
        <dbReference type="SAM" id="Coils"/>
    </source>
</evidence>
<dbReference type="PIRSF" id="PIRSF005719">
    <property type="entry name" value="SMC"/>
    <property type="match status" value="1"/>
</dbReference>
<dbReference type="Gene3D" id="1.20.1060.20">
    <property type="match status" value="1"/>
</dbReference>
<evidence type="ECO:0000256" key="1">
    <source>
        <dbReference type="ARBA" id="ARBA00004123"/>
    </source>
</evidence>
<reference evidence="11 12" key="2">
    <citation type="journal article" date="2015" name="Eukaryot. Cell">
        <title>Genetic mapping reveals that sinefungin resistance in Toxoplasma gondii is controlled by a putative amino acid transporter locus that can be used as a negative selectable marker.</title>
        <authorList>
            <person name="Behnke M.S."/>
            <person name="Khan A."/>
            <person name="Sibley L.D."/>
        </authorList>
    </citation>
    <scope>NUCLEOTIDE SEQUENCE [LARGE SCALE GENOMIC DNA]</scope>
    <source>
        <strain evidence="11 12">VAND</strain>
    </source>
</reference>
<dbReference type="InterPro" id="IPR027417">
    <property type="entry name" value="P-loop_NTPase"/>
</dbReference>
<dbReference type="GO" id="GO:0000796">
    <property type="term" value="C:condensin complex"/>
    <property type="evidence" value="ECO:0007669"/>
    <property type="project" value="TreeGrafter"/>
</dbReference>
<dbReference type="Gene3D" id="3.30.70.1620">
    <property type="match status" value="1"/>
</dbReference>
<feature type="coiled-coil region" evidence="8">
    <location>
        <begin position="402"/>
        <end position="436"/>
    </location>
</feature>
<keyword evidence="4" id="KW-0067">ATP-binding</keyword>
<comment type="caution">
    <text evidence="11">The sequence shown here is derived from an EMBL/GenBank/DDBJ whole genome shotgun (WGS) entry which is preliminary data.</text>
</comment>
<organism evidence="11 12">
    <name type="scientific">Toxoplasma gondii VAND</name>
    <dbReference type="NCBI Taxonomy" id="933077"/>
    <lineage>
        <taxon>Eukaryota</taxon>
        <taxon>Sar</taxon>
        <taxon>Alveolata</taxon>
        <taxon>Apicomplexa</taxon>
        <taxon>Conoidasida</taxon>
        <taxon>Coccidia</taxon>
        <taxon>Eucoccidiorida</taxon>
        <taxon>Eimeriorina</taxon>
        <taxon>Sarcocystidae</taxon>
        <taxon>Toxoplasma</taxon>
    </lineage>
</organism>
<evidence type="ECO:0000256" key="9">
    <source>
        <dbReference type="SAM" id="MobiDB-lite"/>
    </source>
</evidence>
<comment type="subcellular location">
    <subcellularLocation>
        <location evidence="1">Nucleus</location>
    </subcellularLocation>
</comment>
<dbReference type="InterPro" id="IPR024704">
    <property type="entry name" value="SMC"/>
</dbReference>
<dbReference type="Pfam" id="PF06470">
    <property type="entry name" value="SMC_hinge"/>
    <property type="match status" value="1"/>
</dbReference>
<feature type="compositionally biased region" description="Basic residues" evidence="9">
    <location>
        <begin position="977"/>
        <end position="997"/>
    </location>
</feature>
<dbReference type="PANTHER" id="PTHR18937:SF172">
    <property type="entry name" value="STRUCTURAL MAINTENANCE OF CHROMOSOMES PROTEIN"/>
    <property type="match status" value="1"/>
</dbReference>
<dbReference type="OrthoDB" id="5575062at2759"/>